<comment type="similarity">
    <text evidence="3">Belongs to the DOCK family.</text>
</comment>
<proteinExistence type="inferred from homology"/>
<evidence type="ECO:0000259" key="5">
    <source>
        <dbReference type="PROSITE" id="PS51650"/>
    </source>
</evidence>
<dbReference type="CDD" id="cd08696">
    <property type="entry name" value="C2_Dock-C"/>
    <property type="match status" value="1"/>
</dbReference>
<evidence type="ECO:0000313" key="7">
    <source>
        <dbReference type="Ensembl" id="ENSELUP00000054675.2"/>
    </source>
</evidence>
<dbReference type="InterPro" id="IPR026791">
    <property type="entry name" value="DOCK"/>
</dbReference>
<dbReference type="Pfam" id="PF20422">
    <property type="entry name" value="DHR-2_Lobe_B"/>
    <property type="match status" value="1"/>
</dbReference>
<dbReference type="FunFam" id="1.20.58.740:FF:000002">
    <property type="entry name" value="Dedicator of cytokinesis protein 7"/>
    <property type="match status" value="1"/>
</dbReference>
<dbReference type="InterPro" id="IPR027007">
    <property type="entry name" value="C2_DOCK-type_domain"/>
</dbReference>
<dbReference type="Gene3D" id="1.25.40.410">
    <property type="match status" value="1"/>
</dbReference>
<keyword evidence="2" id="KW-0344">Guanine-nucleotide releasing factor</keyword>
<feature type="domain" description="C2 DOCK-type" evidence="5">
    <location>
        <begin position="458"/>
        <end position="624"/>
    </location>
</feature>
<dbReference type="Proteomes" id="UP000265140">
    <property type="component" value="Chromosome 8"/>
</dbReference>
<reference evidence="7" key="2">
    <citation type="submission" date="2020-02" db="EMBL/GenBank/DDBJ databases">
        <title>Esox lucius (northern pike) genome, fEsoLuc1, primary haplotype.</title>
        <authorList>
            <person name="Myers G."/>
            <person name="Karagic N."/>
            <person name="Meyer A."/>
            <person name="Pippel M."/>
            <person name="Reichard M."/>
            <person name="Winkler S."/>
            <person name="Tracey A."/>
            <person name="Sims Y."/>
            <person name="Howe K."/>
            <person name="Rhie A."/>
            <person name="Formenti G."/>
            <person name="Durbin R."/>
            <person name="Fedrigo O."/>
            <person name="Jarvis E.D."/>
        </authorList>
    </citation>
    <scope>NUCLEOTIDE SEQUENCE [LARGE SCALE GENOMIC DNA]</scope>
</reference>
<dbReference type="PANTHER" id="PTHR23317:SF78">
    <property type="entry name" value="DEDICATOR OF CYTOKINESIS PROTEIN 7"/>
    <property type="match status" value="1"/>
</dbReference>
<reference evidence="7" key="3">
    <citation type="submission" date="2025-08" db="UniProtKB">
        <authorList>
            <consortium name="Ensembl"/>
        </authorList>
    </citation>
    <scope>IDENTIFICATION</scope>
</reference>
<keyword evidence="1" id="KW-0597">Phosphoprotein</keyword>
<dbReference type="PANTHER" id="PTHR23317">
    <property type="entry name" value="DEDICATOR OF CYTOKINESIS DOCK"/>
    <property type="match status" value="1"/>
</dbReference>
<dbReference type="Pfam" id="PF14429">
    <property type="entry name" value="DOCK-C2"/>
    <property type="match status" value="1"/>
</dbReference>
<dbReference type="GO" id="GO:0007409">
    <property type="term" value="P:axonogenesis"/>
    <property type="evidence" value="ECO:0007669"/>
    <property type="project" value="TreeGrafter"/>
</dbReference>
<name>A0A6Q2XNG8_ESOLU</name>
<dbReference type="Gene3D" id="2.60.40.150">
    <property type="entry name" value="C2 domain"/>
    <property type="match status" value="1"/>
</dbReference>
<dbReference type="Ensembl" id="ENSELUT00000066063.2">
    <property type="protein sequence ID" value="ENSELUP00000054675.2"/>
    <property type="gene ID" value="ENSELUG00000022074.3"/>
</dbReference>
<dbReference type="Pfam" id="PF11878">
    <property type="entry name" value="DOCK_C-D_N"/>
    <property type="match status" value="1"/>
</dbReference>
<dbReference type="InterPro" id="IPR043162">
    <property type="entry name" value="DOCK_C_lobe_C"/>
</dbReference>
<dbReference type="Bgee" id="ENSELUG00000022074">
    <property type="expression patterns" value="Expressed in brain and 15 other cell types or tissues"/>
</dbReference>
<protein>
    <recommendedName>
        <fullName evidence="9">Dedicator of cytokinesis 7</fullName>
    </recommendedName>
</protein>
<evidence type="ECO:0000256" key="4">
    <source>
        <dbReference type="SAM" id="MobiDB-lite"/>
    </source>
</evidence>
<dbReference type="CDD" id="cd11703">
    <property type="entry name" value="DHR2_DOCK7"/>
    <property type="match status" value="1"/>
</dbReference>
<dbReference type="InterPro" id="IPR037808">
    <property type="entry name" value="C2_Dock-C"/>
</dbReference>
<organism evidence="7 8">
    <name type="scientific">Esox lucius</name>
    <name type="common">Northern pike</name>
    <dbReference type="NCBI Taxonomy" id="8010"/>
    <lineage>
        <taxon>Eukaryota</taxon>
        <taxon>Metazoa</taxon>
        <taxon>Chordata</taxon>
        <taxon>Craniata</taxon>
        <taxon>Vertebrata</taxon>
        <taxon>Euteleostomi</taxon>
        <taxon>Actinopterygii</taxon>
        <taxon>Neopterygii</taxon>
        <taxon>Teleostei</taxon>
        <taxon>Protacanthopterygii</taxon>
        <taxon>Esociformes</taxon>
        <taxon>Esocidae</taxon>
        <taxon>Esox</taxon>
    </lineage>
</organism>
<dbReference type="InterPro" id="IPR027357">
    <property type="entry name" value="DOCKER_dom"/>
</dbReference>
<accession>A0A6Q2XNG8</accession>
<dbReference type="InterPro" id="IPR046770">
    <property type="entry name" value="DOCKER_Lobe_B"/>
</dbReference>
<evidence type="ECO:0000256" key="3">
    <source>
        <dbReference type="PROSITE-ProRule" id="PRU00983"/>
    </source>
</evidence>
<dbReference type="FunFam" id="2.60.40.150:FF:000022">
    <property type="entry name" value="Dedicator of cytokinesis protein 7"/>
    <property type="match status" value="1"/>
</dbReference>
<gene>
    <name evidence="7" type="primary">DOCK7</name>
</gene>
<dbReference type="GeneTree" id="ENSGT00940000155661"/>
<dbReference type="InterPro" id="IPR046773">
    <property type="entry name" value="DOCKER_Lobe_C"/>
</dbReference>
<dbReference type="PROSITE" id="PS51650">
    <property type="entry name" value="C2_DOCK"/>
    <property type="match status" value="1"/>
</dbReference>
<dbReference type="FunFam" id="1.25.40.410:FF:000002">
    <property type="entry name" value="Dedicator of cytokinesis protein 7"/>
    <property type="match status" value="1"/>
</dbReference>
<evidence type="ECO:0000259" key="6">
    <source>
        <dbReference type="PROSITE" id="PS51651"/>
    </source>
</evidence>
<dbReference type="InterPro" id="IPR046769">
    <property type="entry name" value="DOCKER_Lobe_A"/>
</dbReference>
<dbReference type="Pfam" id="PF06920">
    <property type="entry name" value="DHR-2_Lobe_A"/>
    <property type="match status" value="1"/>
</dbReference>
<keyword evidence="8" id="KW-1185">Reference proteome</keyword>
<dbReference type="GO" id="GO:0007264">
    <property type="term" value="P:small GTPase-mediated signal transduction"/>
    <property type="evidence" value="ECO:0007669"/>
    <property type="project" value="InterPro"/>
</dbReference>
<dbReference type="Pfam" id="PF20421">
    <property type="entry name" value="DHR-2_Lobe_C"/>
    <property type="match status" value="1"/>
</dbReference>
<dbReference type="PROSITE" id="PS51651">
    <property type="entry name" value="DOCKER"/>
    <property type="match status" value="1"/>
</dbReference>
<evidence type="ECO:0000256" key="2">
    <source>
        <dbReference type="ARBA" id="ARBA00022658"/>
    </source>
</evidence>
<evidence type="ECO:0008006" key="9">
    <source>
        <dbReference type="Google" id="ProtNLM"/>
    </source>
</evidence>
<dbReference type="InterPro" id="IPR021816">
    <property type="entry name" value="DOCK_C/D_N"/>
</dbReference>
<evidence type="ECO:0000313" key="8">
    <source>
        <dbReference type="Proteomes" id="UP000265140"/>
    </source>
</evidence>
<feature type="region of interest" description="Disordered" evidence="4">
    <location>
        <begin position="783"/>
        <end position="815"/>
    </location>
</feature>
<feature type="domain" description="DOCKER" evidence="6">
    <location>
        <begin position="1494"/>
        <end position="1925"/>
    </location>
</feature>
<feature type="compositionally biased region" description="Low complexity" evidence="4">
    <location>
        <begin position="785"/>
        <end position="798"/>
    </location>
</feature>
<feature type="region of interest" description="Disordered" evidence="4">
    <location>
        <begin position="329"/>
        <end position="353"/>
    </location>
</feature>
<reference evidence="7" key="4">
    <citation type="submission" date="2025-09" db="UniProtKB">
        <authorList>
            <consortium name="Ensembl"/>
        </authorList>
    </citation>
    <scope>IDENTIFICATION</scope>
</reference>
<dbReference type="InterPro" id="IPR043161">
    <property type="entry name" value="DOCK_C_lobe_A"/>
</dbReference>
<dbReference type="Gene3D" id="1.20.58.740">
    <property type="match status" value="1"/>
</dbReference>
<evidence type="ECO:0000256" key="1">
    <source>
        <dbReference type="ARBA" id="ARBA00022553"/>
    </source>
</evidence>
<reference evidence="8" key="1">
    <citation type="journal article" date="2014" name="PLoS ONE">
        <title>The genome and linkage map of the northern pike (Esox lucius): conserved synteny revealed between the salmonid sister group and the Neoteleostei.</title>
        <authorList>
            <person name="Rondeau E.B."/>
            <person name="Minkley D.R."/>
            <person name="Leong J.S."/>
            <person name="Messmer A.M."/>
            <person name="Jantzen J.R."/>
            <person name="von Schalburg K.R."/>
            <person name="Lemon C."/>
            <person name="Bird N.H."/>
            <person name="Koop B.F."/>
        </authorList>
    </citation>
    <scope>NUCLEOTIDE SEQUENCE</scope>
</reference>
<dbReference type="InterPro" id="IPR035892">
    <property type="entry name" value="C2_domain_sf"/>
</dbReference>
<sequence>LITHPPIIESGPLRDLIEFPPDDIEVVFTPRECRTLCVSLCSRENDGHVRDSTGRSSDAFHFRLRCLPSPVCLLPQDDVKRRSMSIDDTPRGSWACSIFDLKNSVPDALLPHLLDRAPNEEIDRHNEEHRKSHRHRELFALHPALDEEEPIERHCVPDVPKEHFGQRLLVKCLSLKFEIEIEPIFASLALYDVKEKKKISENFFFDLNSEQTKGMLRPHIQTAAISTLARSAIFSITYPSQDVFLVIQKVLQQGDIGECAEPYMVFKEADAAKNKEKLDKLRSQSEQFCTRLGRYRMPFAWTAIHLMNIVNSAGSLERDTDMEMGLKGSWSERRNSSIAGRRSLERTTSGDESCSLTSFRPATLTVTNFFKQEGDRLSDEDLYKFLADMRRPSSVLRRLRPITGTLKIDISPAPENPHYCLTPDLQQVKPYPDSRVRPTREILEFPPRDVYVPNTTYRNLLYVNPHSLNFANRQGSARNITVKVQFMNGEDPSNAMPVIFGKSSCADYSKEAYTAVVYHNRSPDFHDEVKIKLPASLTDHHHILFTFYHVSCQQKQNTPLETPVGYTWIPMLQNGRLRTGSFNLPVSLEKPPQSYSVLSPDVPLPGMKWVDNHRGVFNVEVTSVSTVHTQDQYLDKFFALVHALDEHMFPVRIGDMRIMENNLEAELKSSIAALNSSQLEPIVRFLHLLLDKLVLLVVRPPVIAGQIVNLGQSSFEVMASIVNRLHKYLDTSQDMHGRNSLLSSYIHYVFRLPNMDPNSPSPGPGGLGGSVHYATMARSAQRPASLNLNRSRSLSNSNPDISGTPTSPDDEVRSIIGSKNNSLSCHLDMNGDSHSSNSIHRVVNNLFHEELALQWVVSSGSVREGALQQAWFFFELMVKSIIHHLYFTDRLESPRKNRFPERFMDDITALVNVTSDPVFLYNQDLELVERLNTSLAFFLNDLLSVMDRGFVFSLIKTYWKQVSTKLYALQNHTLESLRLDFLRIVCSHEHYVTLNLPCSLLTPPASPSPSVSSSSGFSTHVQDQKIANMFELSVPFREQHYLAGLVLSELAVILDPEAEGSVKVVSVVHNLLSSHDSDPRYADPEVKARVAMLYLPLIGIVMETLPQLHDFTGWSKNSGEDGNSMISQTVAMAIAGTSTPMSRPSSFLRPHGTFSAESSRSLLICLLWVLKNADECVLQKWFTDLSVSQLNRLLDMLYLCVSCFEYKGKKAFERMNSLTFKKSKDMKAKLEEAILGSIGARQEMVRRSRGHAFGSQENLRWRKDMTHWRQNSERMDKTRAELEHEALIDGNLATEANLIILDTLEIIVQSKESILGGVLKVLLHSMACNQSALYLQHCFATQRALVSKFPELLFEEETEQCADLCLRLLRNCSSSVGTIRAHASASLYLLMRQNFEIGNVSTTSNFARVKMQVTMSLSSLVGTSQNFNEEFLRRSLKTILTYGEEDLELRETTFPDQVQDLVFNLHMILSDTVKMKEHQEDPEMLIDLMYRIAKGYQTSPDLRLTWLQNMAGKHSERTNHAEAAQCLVHSAALVAEYLSMLEDRKYLPVGCVTFQNISSNVLEESAVSDDVVSPDEEGICSGKYFTEAGLVGLLDQAASSFSMAGMYEAVNEVYKVLIPIHEANRDAKKLATIHGKLQEAFGKIDGKRMFGTYFRVGFYGSKFGDLDEQEFVYKEPAITKLAEISHRLEGFYGERYGEDQVEVIKDSNPVDKCKLDPNKAYVQITYVEPYFDTYEMKDRITYFDKNYNLRRFVYCTPFTLDGRAHGDLHDQFKRKTILTTSHAFPYIKTRINIIHKEEIISMPMEVAIEDMQKKTQELAFATHQDPSDAKMLQMVLQGSVGTTVNQGPLEVAQVFLSEIPSDPKLYRHHNKLRLCFKDFTKRCEDALRKNKSLIGPDQKEYQRELERNYHRLKEALQPLICRKIPQLYKPVLQVNTHRDSFSRMSLRKLEL</sequence>
<dbReference type="GO" id="GO:0005085">
    <property type="term" value="F:guanyl-nucleotide exchange factor activity"/>
    <property type="evidence" value="ECO:0007669"/>
    <property type="project" value="UniProtKB-KW"/>
</dbReference>